<dbReference type="InterPro" id="IPR003959">
    <property type="entry name" value="ATPase_AAA_core"/>
</dbReference>
<evidence type="ECO:0000313" key="2">
    <source>
        <dbReference type="EMBL" id="MCH7320286.1"/>
    </source>
</evidence>
<protein>
    <submittedName>
        <fullName evidence="2">AAA family ATPase</fullName>
    </submittedName>
</protein>
<sequence>MNIVGVQVIGLLGKFNYSLNLQNEINIIHAPNGSGKTKFLMLIESIINDNFSRIIDIEFEKLIFQFENELIWRIERKEIKQKDNDKNTNKKEFLFCYEIGYLLETYVFNEDEYHLEPDVAYFEIKISKEFNGDLATVSTIIPELRRVGTKTWAESETGETLELKEILDNYGNYEDLFETSIDYDDFFMTEFIDLSFYLPTKLIETNRLYKAKNSKGFYSNTLAISNYSNKIKGEISSILQIYAQTSQDLDQTFPLRLMDRMAEMNDYNHTFIDILNELATQDLERSYLAELGLLDTNESLGEKLNIDYIKNKKAYNKYSAAVLKLFLEDSREKLSVFTDMKERVKIFLKFVNKKLIDKAMKLDRHEGFIIYFKDNEKKKLDKVYQLSSGEQHTIVLLFDLLFQSPKNSLVLIDEPELSLHAAWQMDFLQELREISNITGQKYIVATHSPQIVNDSWELLQELNLPDDGWVENEW</sequence>
<accession>A0ABS9U7H8</accession>
<evidence type="ECO:0000313" key="3">
    <source>
        <dbReference type="Proteomes" id="UP001316087"/>
    </source>
</evidence>
<dbReference type="PANTHER" id="PTHR43581">
    <property type="entry name" value="ATP/GTP PHOSPHATASE"/>
    <property type="match status" value="1"/>
</dbReference>
<dbReference type="Proteomes" id="UP001316087">
    <property type="component" value="Unassembled WGS sequence"/>
</dbReference>
<organism evidence="2 3">
    <name type="scientific">Solibacillus palustris</name>
    <dbReference type="NCBI Taxonomy" id="2908203"/>
    <lineage>
        <taxon>Bacteria</taxon>
        <taxon>Bacillati</taxon>
        <taxon>Bacillota</taxon>
        <taxon>Bacilli</taxon>
        <taxon>Bacillales</taxon>
        <taxon>Caryophanaceae</taxon>
        <taxon>Solibacillus</taxon>
    </lineage>
</organism>
<keyword evidence="3" id="KW-1185">Reference proteome</keyword>
<dbReference type="CDD" id="cd00267">
    <property type="entry name" value="ABC_ATPase"/>
    <property type="match status" value="1"/>
</dbReference>
<feature type="domain" description="ATPase AAA-type core" evidence="1">
    <location>
        <begin position="337"/>
        <end position="453"/>
    </location>
</feature>
<proteinExistence type="predicted"/>
<reference evidence="2 3" key="1">
    <citation type="submission" date="2022-03" db="EMBL/GenBank/DDBJ databases">
        <authorList>
            <person name="Jo J.-H."/>
            <person name="Im W.-T."/>
        </authorList>
    </citation>
    <scope>NUCLEOTIDE SEQUENCE [LARGE SCALE GENOMIC DNA]</scope>
    <source>
        <strain evidence="2 3">MA9</strain>
    </source>
</reference>
<dbReference type="Gene3D" id="3.40.50.300">
    <property type="entry name" value="P-loop containing nucleotide triphosphate hydrolases"/>
    <property type="match status" value="1"/>
</dbReference>
<dbReference type="EMBL" id="JAKZFC010000001">
    <property type="protein sequence ID" value="MCH7320286.1"/>
    <property type="molecule type" value="Genomic_DNA"/>
</dbReference>
<gene>
    <name evidence="2" type="ORF">LZ480_00170</name>
</gene>
<dbReference type="PANTHER" id="PTHR43581:SF2">
    <property type="entry name" value="EXCINUCLEASE ATPASE SUBUNIT"/>
    <property type="match status" value="1"/>
</dbReference>
<comment type="caution">
    <text evidence="2">The sequence shown here is derived from an EMBL/GenBank/DDBJ whole genome shotgun (WGS) entry which is preliminary data.</text>
</comment>
<dbReference type="InterPro" id="IPR051396">
    <property type="entry name" value="Bact_Antivir_Def_Nuclease"/>
</dbReference>
<dbReference type="RefSeq" id="WP_241367311.1">
    <property type="nucleotide sequence ID" value="NZ_JAKZFC010000001.1"/>
</dbReference>
<dbReference type="InterPro" id="IPR027417">
    <property type="entry name" value="P-loop_NTPase"/>
</dbReference>
<dbReference type="Pfam" id="PF13304">
    <property type="entry name" value="AAA_21"/>
    <property type="match status" value="1"/>
</dbReference>
<evidence type="ECO:0000259" key="1">
    <source>
        <dbReference type="Pfam" id="PF13304"/>
    </source>
</evidence>
<name>A0ABS9U7H8_9BACL</name>
<dbReference type="SUPFAM" id="SSF52540">
    <property type="entry name" value="P-loop containing nucleoside triphosphate hydrolases"/>
    <property type="match status" value="1"/>
</dbReference>